<dbReference type="InterPro" id="IPR030417">
    <property type="entry name" value="MS4A"/>
</dbReference>
<evidence type="ECO:0000313" key="2">
    <source>
        <dbReference type="EMBL" id="CAH1272507.1"/>
    </source>
</evidence>
<evidence type="ECO:0000313" key="3">
    <source>
        <dbReference type="Proteomes" id="UP000838412"/>
    </source>
</evidence>
<protein>
    <submittedName>
        <fullName evidence="2">Hypp4862 protein</fullName>
    </submittedName>
</protein>
<keyword evidence="3" id="KW-1185">Reference proteome</keyword>
<dbReference type="PANTHER" id="PTHR23320">
    <property type="entry name" value="MEMBRANE-SPANNING 4-DOMAINS SUBFAMILY A MS4A -RELATED"/>
    <property type="match status" value="1"/>
</dbReference>
<dbReference type="Proteomes" id="UP000838412">
    <property type="component" value="Chromosome 8"/>
</dbReference>
<reference evidence="2" key="1">
    <citation type="submission" date="2022-01" db="EMBL/GenBank/DDBJ databases">
        <authorList>
            <person name="Braso-Vives M."/>
        </authorList>
    </citation>
    <scope>NUCLEOTIDE SEQUENCE</scope>
</reference>
<feature type="transmembrane region" description="Helical" evidence="1">
    <location>
        <begin position="12"/>
        <end position="33"/>
    </location>
</feature>
<name>A0A8K0ABJ2_BRALA</name>
<accession>A0A8K0ABJ2</accession>
<sequence>MAGFPYGSARGLGGMQIFLGLAAMGLGSGDLVMGLTAMRYSSHRYFFNFSLLGTGIWTGLFFLIAGSLAASIREGRTAGCKIGAAQTMSLLNTFIFAPGLTGVSTISVFKSSYEWMHGYYGINGNSYYYYTEFRLMFYLEITLAVVGGLEFIFSIATASVCCCGGPYDQPAVNQVVPMPMMAFPTTVQQPVAPAPRPSYGFAERPGTTWNMGGPSTSVPPGGATGGDGQMVTLPAAELGVLYAKANNGAE</sequence>
<proteinExistence type="predicted"/>
<feature type="transmembrane region" description="Helical" evidence="1">
    <location>
        <begin position="135"/>
        <end position="156"/>
    </location>
</feature>
<dbReference type="PANTHER" id="PTHR23320:SF130">
    <property type="entry name" value="TRANSMEMBRANE PROTEIN 212"/>
    <property type="match status" value="1"/>
</dbReference>
<keyword evidence="1" id="KW-0812">Transmembrane</keyword>
<feature type="transmembrane region" description="Helical" evidence="1">
    <location>
        <begin position="45"/>
        <end position="70"/>
    </location>
</feature>
<dbReference type="EMBL" id="OV696693">
    <property type="protein sequence ID" value="CAH1272507.1"/>
    <property type="molecule type" value="Genomic_DNA"/>
</dbReference>
<feature type="transmembrane region" description="Helical" evidence="1">
    <location>
        <begin position="90"/>
        <end position="109"/>
    </location>
</feature>
<gene>
    <name evidence="2" type="primary">Hypp4862</name>
    <name evidence="2" type="ORF">BLAG_LOCUS24135</name>
</gene>
<evidence type="ECO:0000256" key="1">
    <source>
        <dbReference type="SAM" id="Phobius"/>
    </source>
</evidence>
<organism evidence="2 3">
    <name type="scientific">Branchiostoma lanceolatum</name>
    <name type="common">Common lancelet</name>
    <name type="synonym">Amphioxus lanceolatum</name>
    <dbReference type="NCBI Taxonomy" id="7740"/>
    <lineage>
        <taxon>Eukaryota</taxon>
        <taxon>Metazoa</taxon>
        <taxon>Chordata</taxon>
        <taxon>Cephalochordata</taxon>
        <taxon>Leptocardii</taxon>
        <taxon>Amphioxiformes</taxon>
        <taxon>Branchiostomatidae</taxon>
        <taxon>Branchiostoma</taxon>
    </lineage>
</organism>
<keyword evidence="1" id="KW-0472">Membrane</keyword>
<dbReference type="OrthoDB" id="10051669at2759"/>
<dbReference type="AlphaFoldDB" id="A0A8K0ABJ2"/>
<keyword evidence="1" id="KW-1133">Transmembrane helix</keyword>